<sequence length="291" mass="34939">MKLLQLEEVHRVSSISKKVFLQEYVKKQRPVVVEKFTEDWPAYLKWNFDYIKKIAGDKIVPLYDNRPVNYKEGFNEPHTQMKMSDYIDLLLSKPTNYRIFLYNLLKEVPVLQADFKFPKLGMNLFKSMPMLFFGGTNSYTFMHFDIDLANILHFHFQGKKKCIIFPPDQTKYLYKIPYSLISREDINFDDPDYQKWPALKKAKGFTAELNHGDMLYMPEGYWHYMKYITPGFSMSLRSLARNPKNVSKAIYNIFFMRYYDNFMRKLKGEDWLNTKLEKAIRYTHKINQIDY</sequence>
<dbReference type="Gene3D" id="2.60.120.650">
    <property type="entry name" value="Cupin"/>
    <property type="match status" value="1"/>
</dbReference>
<name>A0ABW3I3I8_9FLAO</name>
<organism evidence="2 3">
    <name type="scientific">Pseudofulvibacter geojedonensis</name>
    <dbReference type="NCBI Taxonomy" id="1123758"/>
    <lineage>
        <taxon>Bacteria</taxon>
        <taxon>Pseudomonadati</taxon>
        <taxon>Bacteroidota</taxon>
        <taxon>Flavobacteriia</taxon>
        <taxon>Flavobacteriales</taxon>
        <taxon>Flavobacteriaceae</taxon>
        <taxon>Pseudofulvibacter</taxon>
    </lineage>
</organism>
<evidence type="ECO:0000313" key="3">
    <source>
        <dbReference type="Proteomes" id="UP001596997"/>
    </source>
</evidence>
<evidence type="ECO:0000259" key="1">
    <source>
        <dbReference type="PROSITE" id="PS51184"/>
    </source>
</evidence>
<keyword evidence="3" id="KW-1185">Reference proteome</keyword>
<gene>
    <name evidence="2" type="ORF">ACFQ1O_10595</name>
</gene>
<dbReference type="EMBL" id="JBHTJM010000009">
    <property type="protein sequence ID" value="MFD0964453.1"/>
    <property type="molecule type" value="Genomic_DNA"/>
</dbReference>
<dbReference type="PANTHER" id="PTHR12461:SF105">
    <property type="entry name" value="HYPOXIA-INDUCIBLE FACTOR 1-ALPHA INHIBITOR"/>
    <property type="match status" value="1"/>
</dbReference>
<dbReference type="Proteomes" id="UP001596997">
    <property type="component" value="Unassembled WGS sequence"/>
</dbReference>
<feature type="domain" description="JmjC" evidence="1">
    <location>
        <begin position="106"/>
        <end position="257"/>
    </location>
</feature>
<dbReference type="InterPro" id="IPR003347">
    <property type="entry name" value="JmjC_dom"/>
</dbReference>
<dbReference type="RefSeq" id="WP_377716247.1">
    <property type="nucleotide sequence ID" value="NZ_JBHTJM010000009.1"/>
</dbReference>
<protein>
    <submittedName>
        <fullName evidence="2">Cupin-like domain-containing protein</fullName>
    </submittedName>
</protein>
<dbReference type="PROSITE" id="PS51184">
    <property type="entry name" value="JMJC"/>
    <property type="match status" value="1"/>
</dbReference>
<evidence type="ECO:0000313" key="2">
    <source>
        <dbReference type="EMBL" id="MFD0964453.1"/>
    </source>
</evidence>
<dbReference type="SMART" id="SM00558">
    <property type="entry name" value="JmjC"/>
    <property type="match status" value="1"/>
</dbReference>
<dbReference type="PANTHER" id="PTHR12461">
    <property type="entry name" value="HYPOXIA-INDUCIBLE FACTOR 1 ALPHA INHIBITOR-RELATED"/>
    <property type="match status" value="1"/>
</dbReference>
<accession>A0ABW3I3I8</accession>
<dbReference type="Pfam" id="PF13621">
    <property type="entry name" value="Cupin_8"/>
    <property type="match status" value="1"/>
</dbReference>
<reference evidence="3" key="1">
    <citation type="journal article" date="2019" name="Int. J. Syst. Evol. Microbiol.">
        <title>The Global Catalogue of Microorganisms (GCM) 10K type strain sequencing project: providing services to taxonomists for standard genome sequencing and annotation.</title>
        <authorList>
            <consortium name="The Broad Institute Genomics Platform"/>
            <consortium name="The Broad Institute Genome Sequencing Center for Infectious Disease"/>
            <person name="Wu L."/>
            <person name="Ma J."/>
        </authorList>
    </citation>
    <scope>NUCLEOTIDE SEQUENCE [LARGE SCALE GENOMIC DNA]</scope>
    <source>
        <strain evidence="3">CCUG 62114</strain>
    </source>
</reference>
<dbReference type="InterPro" id="IPR041667">
    <property type="entry name" value="Cupin_8"/>
</dbReference>
<comment type="caution">
    <text evidence="2">The sequence shown here is derived from an EMBL/GenBank/DDBJ whole genome shotgun (WGS) entry which is preliminary data.</text>
</comment>
<dbReference type="SUPFAM" id="SSF51197">
    <property type="entry name" value="Clavaminate synthase-like"/>
    <property type="match status" value="1"/>
</dbReference>
<proteinExistence type="predicted"/>